<evidence type="ECO:0008006" key="3">
    <source>
        <dbReference type="Google" id="ProtNLM"/>
    </source>
</evidence>
<dbReference type="AlphaFoldDB" id="A0A3G8M4G0"/>
<evidence type="ECO:0000313" key="1">
    <source>
        <dbReference type="EMBL" id="AZG76843.1"/>
    </source>
</evidence>
<reference evidence="1 2" key="1">
    <citation type="submission" date="2018-11" db="EMBL/GenBank/DDBJ databases">
        <title>Genome squencing of methanotrophic bacteria isolated from alkaline groundwater in Korea.</title>
        <authorList>
            <person name="Nguyen L.N."/>
        </authorList>
    </citation>
    <scope>NUCLEOTIDE SEQUENCE [LARGE SCALE GENOMIC DNA]</scope>
    <source>
        <strain evidence="1 2">GW6</strain>
    </source>
</reference>
<evidence type="ECO:0000313" key="2">
    <source>
        <dbReference type="Proteomes" id="UP000273982"/>
    </source>
</evidence>
<gene>
    <name evidence="1" type="ORF">EHO51_08930</name>
</gene>
<name>A0A3G8M4G0_9HYPH</name>
<protein>
    <recommendedName>
        <fullName evidence="3">Nitrogen fixation protein</fullName>
    </recommendedName>
</protein>
<dbReference type="EMBL" id="CP034086">
    <property type="protein sequence ID" value="AZG76843.1"/>
    <property type="molecule type" value="Genomic_DNA"/>
</dbReference>
<dbReference type="Proteomes" id="UP000273982">
    <property type="component" value="Chromosome"/>
</dbReference>
<sequence length="143" mass="15615">MSKLCPSAQPGMDRAMVLGVVQQDGPSPVVQYLNERLPATPEVLALSAPLKPTEIFRLAATCAEHKCPHFDGADCQLATRVVKMLPAAVDSLPPCAIRKECRWHFQEGEAACRRCPEITTVSYDLSQQARDVSGLPIMEEPLT</sequence>
<accession>A0A3G8M4G0</accession>
<proteinExistence type="predicted"/>
<dbReference type="KEGG" id="mros:EHO51_08930"/>
<organism evidence="1 2">
    <name type="scientific">Methylocystis rosea</name>
    <dbReference type="NCBI Taxonomy" id="173366"/>
    <lineage>
        <taxon>Bacteria</taxon>
        <taxon>Pseudomonadati</taxon>
        <taxon>Pseudomonadota</taxon>
        <taxon>Alphaproteobacteria</taxon>
        <taxon>Hyphomicrobiales</taxon>
        <taxon>Methylocystaceae</taxon>
        <taxon>Methylocystis</taxon>
    </lineage>
</organism>